<gene>
    <name evidence="2" type="ORF">yc1106_04287</name>
</gene>
<evidence type="ECO:0000313" key="2">
    <source>
        <dbReference type="EMBL" id="USP77013.1"/>
    </source>
</evidence>
<name>A0A9Q8ZAY1_CURCL</name>
<sequence>MLMQPKHVQLKQQMQALKSLYLSRHYTQCARSGERLLGEVDRDVHPIHLAYLNFYTALSHDTLAREATLKNRYKELVAAEDYYNAAIAALSLPLSTCSTPTVDDELPSTPESATFPAEQVWLGRLKTKSSNLSASRRTSSSSMMSDAFGLEQDIDLELRGFCFPSPPQISARTDTETAAELESRHLEDAGMLSPLSRHPMPPKPVAEVQLPPGTSSFVEMLQNHLASVHTLKGSTGIHGVRSSFSTPSASPTKSQFRSTRTGNLSYEQRDDLQQRRRHLTLRPRFDPASIRKLCDEALAEL</sequence>
<keyword evidence="3" id="KW-1185">Reference proteome</keyword>
<feature type="compositionally biased region" description="Polar residues" evidence="1">
    <location>
        <begin position="242"/>
        <end position="262"/>
    </location>
</feature>
<dbReference type="AlphaFoldDB" id="A0A9Q8ZAY1"/>
<evidence type="ECO:0000256" key="1">
    <source>
        <dbReference type="SAM" id="MobiDB-lite"/>
    </source>
</evidence>
<dbReference type="EMBL" id="CP089276">
    <property type="protein sequence ID" value="USP77013.1"/>
    <property type="molecule type" value="Genomic_DNA"/>
</dbReference>
<accession>A0A9Q8ZAY1</accession>
<organism evidence="2 3">
    <name type="scientific">Curvularia clavata</name>
    <dbReference type="NCBI Taxonomy" id="95742"/>
    <lineage>
        <taxon>Eukaryota</taxon>
        <taxon>Fungi</taxon>
        <taxon>Dikarya</taxon>
        <taxon>Ascomycota</taxon>
        <taxon>Pezizomycotina</taxon>
        <taxon>Dothideomycetes</taxon>
        <taxon>Pleosporomycetidae</taxon>
        <taxon>Pleosporales</taxon>
        <taxon>Pleosporineae</taxon>
        <taxon>Pleosporaceae</taxon>
        <taxon>Curvularia</taxon>
    </lineage>
</organism>
<reference evidence="2" key="1">
    <citation type="submission" date="2021-12" db="EMBL/GenBank/DDBJ databases">
        <title>Curvularia clavata genome.</title>
        <authorList>
            <person name="Cao Y."/>
        </authorList>
    </citation>
    <scope>NUCLEOTIDE SEQUENCE</scope>
    <source>
        <strain evidence="2">Yc1106</strain>
    </source>
</reference>
<evidence type="ECO:0000313" key="3">
    <source>
        <dbReference type="Proteomes" id="UP001056012"/>
    </source>
</evidence>
<feature type="region of interest" description="Disordered" evidence="1">
    <location>
        <begin position="239"/>
        <end position="262"/>
    </location>
</feature>
<proteinExistence type="predicted"/>
<dbReference type="Proteomes" id="UP001056012">
    <property type="component" value="Chromosome 3"/>
</dbReference>
<dbReference type="VEuPathDB" id="FungiDB:yc1106_04287"/>
<dbReference type="OrthoDB" id="3641178at2759"/>
<protein>
    <submittedName>
        <fullName evidence="2">Uncharacterized protein</fullName>
    </submittedName>
</protein>